<comment type="caution">
    <text evidence="2">The sequence shown here is derived from an EMBL/GenBank/DDBJ whole genome shotgun (WGS) entry which is preliminary data.</text>
</comment>
<name>A0A246F9U3_PSENT</name>
<dbReference type="PANTHER" id="PTHR37625:SF4">
    <property type="entry name" value="OUTER MEMBRANE LIPOPROTEIN"/>
    <property type="match status" value="1"/>
</dbReference>
<dbReference type="InterPro" id="IPR038706">
    <property type="entry name" value="Type_VI_SciN-like_sf"/>
</dbReference>
<organism evidence="2 3">
    <name type="scientific">Pseudomonas nitroreducens</name>
    <dbReference type="NCBI Taxonomy" id="46680"/>
    <lineage>
        <taxon>Bacteria</taxon>
        <taxon>Pseudomonadati</taxon>
        <taxon>Pseudomonadota</taxon>
        <taxon>Gammaproteobacteria</taxon>
        <taxon>Pseudomonadales</taxon>
        <taxon>Pseudomonadaceae</taxon>
        <taxon>Pseudomonas</taxon>
    </lineage>
</organism>
<gene>
    <name evidence="2" type="ORF">CEG18_09510</name>
</gene>
<dbReference type="EMBL" id="NJBA01000003">
    <property type="protein sequence ID" value="OWP51097.1"/>
    <property type="molecule type" value="Genomic_DNA"/>
</dbReference>
<feature type="chain" id="PRO_5012037889" evidence="1">
    <location>
        <begin position="21"/>
        <end position="167"/>
    </location>
</feature>
<dbReference type="RefSeq" id="WP_088417276.1">
    <property type="nucleotide sequence ID" value="NZ_NJBA01000003.1"/>
</dbReference>
<dbReference type="AlphaFoldDB" id="A0A246F9U3"/>
<dbReference type="Gene3D" id="2.60.40.4150">
    <property type="entry name" value="Type VI secretion system, lipoprotein SciN"/>
    <property type="match status" value="1"/>
</dbReference>
<evidence type="ECO:0000256" key="1">
    <source>
        <dbReference type="SAM" id="SignalP"/>
    </source>
</evidence>
<protein>
    <submittedName>
        <fullName evidence="2">Type VI secretion system-associated lipoprotein</fullName>
    </submittedName>
</protein>
<keyword evidence="2" id="KW-0449">Lipoprotein</keyword>
<dbReference type="Proteomes" id="UP000198145">
    <property type="component" value="Unassembled WGS sequence"/>
</dbReference>
<reference evidence="2 3" key="1">
    <citation type="submission" date="2017-06" db="EMBL/GenBank/DDBJ databases">
        <title>Draft genome of Pseudomonas nitroreducens DF05.</title>
        <authorList>
            <person name="Iyer R."/>
        </authorList>
    </citation>
    <scope>NUCLEOTIDE SEQUENCE [LARGE SCALE GENOMIC DNA]</scope>
    <source>
        <strain evidence="2 3">DF05</strain>
    </source>
</reference>
<dbReference type="Pfam" id="PF12790">
    <property type="entry name" value="T6SS-SciN"/>
    <property type="match status" value="1"/>
</dbReference>
<proteinExistence type="predicted"/>
<evidence type="ECO:0000313" key="3">
    <source>
        <dbReference type="Proteomes" id="UP000198145"/>
    </source>
</evidence>
<keyword evidence="1" id="KW-0732">Signal</keyword>
<dbReference type="NCBIfam" id="TIGR03352">
    <property type="entry name" value="VI_chp_3"/>
    <property type="match status" value="1"/>
</dbReference>
<dbReference type="InterPro" id="IPR017734">
    <property type="entry name" value="T6SS_SciN"/>
</dbReference>
<evidence type="ECO:0000313" key="2">
    <source>
        <dbReference type="EMBL" id="OWP51097.1"/>
    </source>
</evidence>
<dbReference type="PANTHER" id="PTHR37625">
    <property type="entry name" value="OUTER MEMBRANE LIPOPROTEIN-RELATED"/>
    <property type="match status" value="1"/>
</dbReference>
<sequence length="167" mass="18256">MIRKVLLAAGLALLCSGCSSDTPSVSPAPEEGTRLTLLVQADSRLNPTPDGHSAPVRVRLLELRSAALFERADYFSLAEQAASVLGADLVAQDDWLLQPGEQRELTRRLEPATRQVALMVGYRDLDRAQWRSVLQPLAGQASRYRVELGANAVRVVALEQPSRPDTR</sequence>
<accession>A0A246F9U3</accession>
<dbReference type="eggNOG" id="COG3521">
    <property type="taxonomic scope" value="Bacteria"/>
</dbReference>
<feature type="signal peptide" evidence="1">
    <location>
        <begin position="1"/>
        <end position="20"/>
    </location>
</feature>